<dbReference type="Proteomes" id="UP000276542">
    <property type="component" value="Unassembled WGS sequence"/>
</dbReference>
<organism evidence="2 3">
    <name type="scientific">Nocardioides cavernaquae</name>
    <dbReference type="NCBI Taxonomy" id="2321396"/>
    <lineage>
        <taxon>Bacteria</taxon>
        <taxon>Bacillati</taxon>
        <taxon>Actinomycetota</taxon>
        <taxon>Actinomycetes</taxon>
        <taxon>Propionibacteriales</taxon>
        <taxon>Nocardioidaceae</taxon>
        <taxon>Nocardioides</taxon>
    </lineage>
</organism>
<dbReference type="PROSITE" id="PS51257">
    <property type="entry name" value="PROKAR_LIPOPROTEIN"/>
    <property type="match status" value="1"/>
</dbReference>
<gene>
    <name evidence="2" type="ORF">D4739_09865</name>
</gene>
<accession>A0A3A5H741</accession>
<evidence type="ECO:0000259" key="1">
    <source>
        <dbReference type="PROSITE" id="PS50830"/>
    </source>
</evidence>
<dbReference type="Pfam" id="PF00565">
    <property type="entry name" value="SNase"/>
    <property type="match status" value="1"/>
</dbReference>
<name>A0A3A5H741_9ACTN</name>
<keyword evidence="3" id="KW-1185">Reference proteome</keyword>
<sequence>MHDAMRRGPSSLIGALLAGALLVTGCGATTDVVPPRQSAAPASVVATPATVRPPAIPRGAQRVEVAWVSDGDTVAVRALRRGVLAVGALESVRLLEIDTPESKDPDLPVECFALRATQATERLLPRGSVAWVVADRELRDRYDRALLYVWNADGVFVNLRLVRRGYARAVLFRPNDRYIDLMRSAEAAARRAGKGLWSAC</sequence>
<evidence type="ECO:0000313" key="3">
    <source>
        <dbReference type="Proteomes" id="UP000276542"/>
    </source>
</evidence>
<feature type="domain" description="TNase-like" evidence="1">
    <location>
        <begin position="59"/>
        <end position="199"/>
    </location>
</feature>
<evidence type="ECO:0000313" key="2">
    <source>
        <dbReference type="EMBL" id="RJS46486.1"/>
    </source>
</evidence>
<dbReference type="InterPro" id="IPR016071">
    <property type="entry name" value="Staphylococal_nuclease_OB-fold"/>
</dbReference>
<comment type="caution">
    <text evidence="2">The sequence shown here is derived from an EMBL/GenBank/DDBJ whole genome shotgun (WGS) entry which is preliminary data.</text>
</comment>
<proteinExistence type="predicted"/>
<dbReference type="Gene3D" id="2.40.50.90">
    <property type="match status" value="1"/>
</dbReference>
<dbReference type="SUPFAM" id="SSF50199">
    <property type="entry name" value="Staphylococcal nuclease"/>
    <property type="match status" value="1"/>
</dbReference>
<protein>
    <recommendedName>
        <fullName evidence="1">TNase-like domain-containing protein</fullName>
    </recommendedName>
</protein>
<dbReference type="PROSITE" id="PS50830">
    <property type="entry name" value="TNASE_3"/>
    <property type="match status" value="1"/>
</dbReference>
<dbReference type="SMART" id="SM00318">
    <property type="entry name" value="SNc"/>
    <property type="match status" value="1"/>
</dbReference>
<dbReference type="AlphaFoldDB" id="A0A3A5H741"/>
<dbReference type="InterPro" id="IPR035437">
    <property type="entry name" value="SNase_OB-fold_sf"/>
</dbReference>
<dbReference type="EMBL" id="QYRP01000002">
    <property type="protein sequence ID" value="RJS46486.1"/>
    <property type="molecule type" value="Genomic_DNA"/>
</dbReference>
<reference evidence="3" key="1">
    <citation type="submission" date="2018-09" db="EMBL/GenBank/DDBJ databases">
        <authorList>
            <person name="Zhu H."/>
        </authorList>
    </citation>
    <scope>NUCLEOTIDE SEQUENCE [LARGE SCALE GENOMIC DNA]</scope>
    <source>
        <strain evidence="3">K1W22B-1</strain>
    </source>
</reference>